<sequence length="115" mass="12984">MVVKVRVGDLVVEEDACICNEDAIIEYYSDKELEEYSRILKAISNPIRLQIVRTLLSSPQCVCVLSAVVGKDQTLVSHHLAKLRDAKIVREDVVGKFRIYSLIDERVKKILSILG</sequence>
<proteinExistence type="predicted"/>
<keyword evidence="6" id="KW-1185">Reference proteome</keyword>
<dbReference type="STRING" id="589924.Ferp_0325"/>
<dbReference type="InterPro" id="IPR011991">
    <property type="entry name" value="ArsR-like_HTH"/>
</dbReference>
<dbReference type="eggNOG" id="arCOG01681">
    <property type="taxonomic scope" value="Archaea"/>
</dbReference>
<dbReference type="InterPro" id="IPR001845">
    <property type="entry name" value="HTH_ArsR_DNA-bd_dom"/>
</dbReference>
<evidence type="ECO:0000313" key="6">
    <source>
        <dbReference type="Proteomes" id="UP000002613"/>
    </source>
</evidence>
<gene>
    <name evidence="5" type="ordered locus">Ferp_0325</name>
</gene>
<keyword evidence="1" id="KW-0805">Transcription regulation</keyword>
<dbReference type="EMBL" id="CP001899">
    <property type="protein sequence ID" value="ADC64505.1"/>
    <property type="molecule type" value="Genomic_DNA"/>
</dbReference>
<keyword evidence="2" id="KW-0238">DNA-binding</keyword>
<dbReference type="Pfam" id="PF01022">
    <property type="entry name" value="HTH_5"/>
    <property type="match status" value="1"/>
</dbReference>
<dbReference type="GO" id="GO:0003677">
    <property type="term" value="F:DNA binding"/>
    <property type="evidence" value="ECO:0007669"/>
    <property type="project" value="UniProtKB-KW"/>
</dbReference>
<dbReference type="Proteomes" id="UP000002613">
    <property type="component" value="Chromosome"/>
</dbReference>
<dbReference type="PaxDb" id="589924-Ferp_0325"/>
<dbReference type="PANTHER" id="PTHR33154:SF36">
    <property type="entry name" value="TRANSCRIPTIONAL REGULATOR"/>
    <property type="match status" value="1"/>
</dbReference>
<evidence type="ECO:0000259" key="4">
    <source>
        <dbReference type="PROSITE" id="PS50987"/>
    </source>
</evidence>
<dbReference type="PROSITE" id="PS50987">
    <property type="entry name" value="HTH_ARSR_2"/>
    <property type="match status" value="1"/>
</dbReference>
<evidence type="ECO:0000256" key="3">
    <source>
        <dbReference type="ARBA" id="ARBA00023163"/>
    </source>
</evidence>
<dbReference type="HOGENOM" id="CLU_097806_6_2_2"/>
<dbReference type="PRINTS" id="PR00778">
    <property type="entry name" value="HTHARSR"/>
</dbReference>
<protein>
    <submittedName>
        <fullName evidence="5">Transcriptional regulator, ArsR family</fullName>
    </submittedName>
</protein>
<name>D3S2H5_FERPA</name>
<evidence type="ECO:0000256" key="2">
    <source>
        <dbReference type="ARBA" id="ARBA00023125"/>
    </source>
</evidence>
<dbReference type="GeneID" id="8777823"/>
<evidence type="ECO:0000313" key="5">
    <source>
        <dbReference type="EMBL" id="ADC64505.1"/>
    </source>
</evidence>
<dbReference type="OrthoDB" id="46231at2157"/>
<dbReference type="InterPro" id="IPR051081">
    <property type="entry name" value="HTH_MetalResp_TranReg"/>
</dbReference>
<dbReference type="KEGG" id="fpl:Ferp_0325"/>
<dbReference type="SMART" id="SM00418">
    <property type="entry name" value="HTH_ARSR"/>
    <property type="match status" value="1"/>
</dbReference>
<dbReference type="Gene3D" id="1.10.10.10">
    <property type="entry name" value="Winged helix-like DNA-binding domain superfamily/Winged helix DNA-binding domain"/>
    <property type="match status" value="1"/>
</dbReference>
<reference evidence="5 6" key="2">
    <citation type="journal article" date="2011" name="Stand. Genomic Sci.">
        <title>Complete genome sequence of Ferroglobus placidus AEDII12DO.</title>
        <authorList>
            <person name="Anderson I."/>
            <person name="Risso C."/>
            <person name="Holmes D."/>
            <person name="Lucas S."/>
            <person name="Copeland A."/>
            <person name="Lapidus A."/>
            <person name="Cheng J.F."/>
            <person name="Bruce D."/>
            <person name="Goodwin L."/>
            <person name="Pitluck S."/>
            <person name="Saunders E."/>
            <person name="Brettin T."/>
            <person name="Detter J.C."/>
            <person name="Han C."/>
            <person name="Tapia R."/>
            <person name="Larimer F."/>
            <person name="Land M."/>
            <person name="Hauser L."/>
            <person name="Woyke T."/>
            <person name="Lovley D."/>
            <person name="Kyrpides N."/>
            <person name="Ivanova N."/>
        </authorList>
    </citation>
    <scope>NUCLEOTIDE SEQUENCE [LARGE SCALE GENOMIC DNA]</scope>
    <source>
        <strain evidence="6">DSM 10642 / AEDII12DO</strain>
    </source>
</reference>
<dbReference type="InterPro" id="IPR036390">
    <property type="entry name" value="WH_DNA-bd_sf"/>
</dbReference>
<dbReference type="CDD" id="cd00090">
    <property type="entry name" value="HTH_ARSR"/>
    <property type="match status" value="1"/>
</dbReference>
<feature type="domain" description="HTH arsR-type" evidence="4">
    <location>
        <begin position="28"/>
        <end position="115"/>
    </location>
</feature>
<accession>D3S2H5</accession>
<reference evidence="6" key="1">
    <citation type="submission" date="2010-02" db="EMBL/GenBank/DDBJ databases">
        <title>Complete sequence of Ferroglobus placidus DSM 10642.</title>
        <authorList>
            <consortium name="US DOE Joint Genome Institute"/>
            <person name="Lucas S."/>
            <person name="Copeland A."/>
            <person name="Lapidus A."/>
            <person name="Cheng J.-F."/>
            <person name="Bruce D."/>
            <person name="Goodwin L."/>
            <person name="Pitluck S."/>
            <person name="Saunders E."/>
            <person name="Brettin T."/>
            <person name="Detter J.C."/>
            <person name="Han C."/>
            <person name="Tapia R."/>
            <person name="Larimer F."/>
            <person name="Land M."/>
            <person name="Hauser L."/>
            <person name="Kyrpides N."/>
            <person name="Ivanova N."/>
            <person name="Holmes D."/>
            <person name="Lovley D."/>
            <person name="Kyrpides N."/>
            <person name="Anderson I.J."/>
            <person name="Woyke T."/>
        </authorList>
    </citation>
    <scope>NUCLEOTIDE SEQUENCE [LARGE SCALE GENOMIC DNA]</scope>
    <source>
        <strain evidence="6">DSM 10642 / AEDII12DO</strain>
    </source>
</reference>
<dbReference type="NCBIfam" id="NF033788">
    <property type="entry name" value="HTH_metalloreg"/>
    <property type="match status" value="1"/>
</dbReference>
<keyword evidence="3" id="KW-0804">Transcription</keyword>
<dbReference type="AlphaFoldDB" id="D3S2H5"/>
<dbReference type="InterPro" id="IPR036388">
    <property type="entry name" value="WH-like_DNA-bd_sf"/>
</dbReference>
<dbReference type="PANTHER" id="PTHR33154">
    <property type="entry name" value="TRANSCRIPTIONAL REGULATOR, ARSR FAMILY"/>
    <property type="match status" value="1"/>
</dbReference>
<dbReference type="GO" id="GO:0003700">
    <property type="term" value="F:DNA-binding transcription factor activity"/>
    <property type="evidence" value="ECO:0007669"/>
    <property type="project" value="InterPro"/>
</dbReference>
<organism evidence="5 6">
    <name type="scientific">Ferroglobus placidus (strain DSM 10642 / AEDII12DO)</name>
    <dbReference type="NCBI Taxonomy" id="589924"/>
    <lineage>
        <taxon>Archaea</taxon>
        <taxon>Methanobacteriati</taxon>
        <taxon>Methanobacteriota</taxon>
        <taxon>Archaeoglobi</taxon>
        <taxon>Archaeoglobales</taxon>
        <taxon>Archaeoglobaceae</taxon>
        <taxon>Ferroglobus</taxon>
    </lineage>
</organism>
<dbReference type="RefSeq" id="WP_012964852.1">
    <property type="nucleotide sequence ID" value="NC_013849.1"/>
</dbReference>
<dbReference type="SUPFAM" id="SSF46785">
    <property type="entry name" value="Winged helix' DNA-binding domain"/>
    <property type="match status" value="1"/>
</dbReference>
<evidence type="ECO:0000256" key="1">
    <source>
        <dbReference type="ARBA" id="ARBA00023015"/>
    </source>
</evidence>